<dbReference type="OrthoDB" id="9156922at2"/>
<dbReference type="AlphaFoldDB" id="A0A2W7R939"/>
<dbReference type="RefSeq" id="WP_111316928.1">
    <property type="nucleotide sequence ID" value="NZ_QKZT01000003.1"/>
</dbReference>
<protein>
    <submittedName>
        <fullName evidence="1">Uncharacterized protein</fullName>
    </submittedName>
</protein>
<comment type="caution">
    <text evidence="1">The sequence shown here is derived from an EMBL/GenBank/DDBJ whole genome shotgun (WGS) entry which is preliminary data.</text>
</comment>
<gene>
    <name evidence="1" type="ORF">LV85_00841</name>
</gene>
<keyword evidence="2" id="KW-1185">Reference proteome</keyword>
<reference evidence="1 2" key="1">
    <citation type="submission" date="2018-06" db="EMBL/GenBank/DDBJ databases">
        <title>Genomic Encyclopedia of Archaeal and Bacterial Type Strains, Phase II (KMG-II): from individual species to whole genera.</title>
        <authorList>
            <person name="Goeker M."/>
        </authorList>
    </citation>
    <scope>NUCLEOTIDE SEQUENCE [LARGE SCALE GENOMIC DNA]</scope>
    <source>
        <strain evidence="1 2">DSM 19830</strain>
    </source>
</reference>
<name>A0A2W7R939_9BACT</name>
<evidence type="ECO:0000313" key="1">
    <source>
        <dbReference type="EMBL" id="PZX55616.1"/>
    </source>
</evidence>
<organism evidence="1 2">
    <name type="scientific">Algoriphagus chordae</name>
    <dbReference type="NCBI Taxonomy" id="237019"/>
    <lineage>
        <taxon>Bacteria</taxon>
        <taxon>Pseudomonadati</taxon>
        <taxon>Bacteroidota</taxon>
        <taxon>Cytophagia</taxon>
        <taxon>Cytophagales</taxon>
        <taxon>Cyclobacteriaceae</taxon>
        <taxon>Algoriphagus</taxon>
    </lineage>
</organism>
<evidence type="ECO:0000313" key="2">
    <source>
        <dbReference type="Proteomes" id="UP000248882"/>
    </source>
</evidence>
<accession>A0A2W7R939</accession>
<dbReference type="Proteomes" id="UP000248882">
    <property type="component" value="Unassembled WGS sequence"/>
</dbReference>
<dbReference type="EMBL" id="QKZT01000003">
    <property type="protein sequence ID" value="PZX55616.1"/>
    <property type="molecule type" value="Genomic_DNA"/>
</dbReference>
<proteinExistence type="predicted"/>
<sequence length="725" mass="80916">MSDFDIDKFSDLGTLIATLEKNPDKQMAMLVWVEERTEEFKTAAKAASAASSSKATKETYNRQVSAIAKGLPVIATGIQGAVKSFQGGNPIAGSAAVADVVGNMVTMISSIVSASGGPPGAIVSSILSIFSMILKMFSEQKPEKSIEQKLQSVIDTHDAKELKDSLQAIQIEINTVIDEFISHTKSELKFPFDRIQKSLDIENKGLKMTQAGQWIKRNQDVEHWDAVLAGHCYAHLSLMQAFTMAMNIVEKDIDITYLTAMLKGRNKMQLEFIQEIKPAAQNQGTVWAARNRSQNDGPRGSVIFKRNAVVSHQKEWQKYTLKNTPLGFAVSKRTSEMGNQKQSIALFTIDNTYPFAANKDWVREKSTLLDHPFRKDDHASSGSGILSARYGTSPLSSRAKEHTLVRFNTNSKPDYFDVWAIPGHNIGEIDLYTAEGKQITFWRQGSKEHTADEETKLLFRGQFPMPDGYKVGMVRAVVPKPFEDEENTLSIDTNHVIYGACEVLADKSQAGKAKMGMVMPTYNSRDHMEISVGYRGITWDHGNIQQPTNQFMVSPWANFVGIGVDSRYLWVYKAGAIACATHTEVFNSLEKGGNSQLPWMIYDIPKKVGETAYDPQELGFLIKSYYPKGLLDLSPCDDETLVALYCEKTAWWQAPIYSLSPKIDRVARTLKMEGSKRDSNDHIVPTNGWDSDRTVWVSRVIKQPIDCWPLLSSLEKILMSLNDSN</sequence>